<dbReference type="Pfam" id="PF00397">
    <property type="entry name" value="WW"/>
    <property type="match status" value="1"/>
</dbReference>
<name>A0A7R9WW87_9STRA</name>
<dbReference type="PROSITE" id="PS01159">
    <property type="entry name" value="WW_DOMAIN_1"/>
    <property type="match status" value="1"/>
</dbReference>
<feature type="domain" description="WW" evidence="3">
    <location>
        <begin position="302"/>
        <end position="335"/>
    </location>
</feature>
<protein>
    <recommendedName>
        <fullName evidence="3">WW domain-containing protein</fullName>
    </recommendedName>
</protein>
<gene>
    <name evidence="4" type="ORF">CAUS1442_LOCUS9276</name>
</gene>
<feature type="compositionally biased region" description="Low complexity" evidence="2">
    <location>
        <begin position="1"/>
        <end position="16"/>
    </location>
</feature>
<dbReference type="SMART" id="SM00456">
    <property type="entry name" value="WW"/>
    <property type="match status" value="1"/>
</dbReference>
<dbReference type="AlphaFoldDB" id="A0A7R9WW87"/>
<evidence type="ECO:0000256" key="1">
    <source>
        <dbReference type="ARBA" id="ARBA00006407"/>
    </source>
</evidence>
<comment type="similarity">
    <text evidence="1">Belongs to the CBP3 family.</text>
</comment>
<evidence type="ECO:0000256" key="2">
    <source>
        <dbReference type="SAM" id="MobiDB-lite"/>
    </source>
</evidence>
<dbReference type="EMBL" id="HBEF01014822">
    <property type="protein sequence ID" value="CAD8337148.1"/>
    <property type="molecule type" value="Transcribed_RNA"/>
</dbReference>
<accession>A0A7R9WW87</accession>
<evidence type="ECO:0000313" key="4">
    <source>
        <dbReference type="EMBL" id="CAD8337148.1"/>
    </source>
</evidence>
<dbReference type="PANTHER" id="PTHR12184:SF1">
    <property type="entry name" value="UBIQUINOL-CYTOCHROME-C REDUCTASE COMPLEX ASSEMBLY FACTOR 1"/>
    <property type="match status" value="1"/>
</dbReference>
<dbReference type="GO" id="GO:0034551">
    <property type="term" value="P:mitochondrial respiratory chain complex III assembly"/>
    <property type="evidence" value="ECO:0007669"/>
    <property type="project" value="TreeGrafter"/>
</dbReference>
<dbReference type="CDD" id="cd00201">
    <property type="entry name" value="WW"/>
    <property type="match status" value="1"/>
</dbReference>
<dbReference type="SUPFAM" id="SSF51045">
    <property type="entry name" value="WW domain"/>
    <property type="match status" value="1"/>
</dbReference>
<organism evidence="4">
    <name type="scientific">Craspedostauros australis</name>
    <dbReference type="NCBI Taxonomy" id="1486917"/>
    <lineage>
        <taxon>Eukaryota</taxon>
        <taxon>Sar</taxon>
        <taxon>Stramenopiles</taxon>
        <taxon>Ochrophyta</taxon>
        <taxon>Bacillariophyta</taxon>
        <taxon>Bacillariophyceae</taxon>
        <taxon>Bacillariophycidae</taxon>
        <taxon>Naviculales</taxon>
        <taxon>Naviculaceae</taxon>
        <taxon>Craspedostauros</taxon>
    </lineage>
</organism>
<dbReference type="InterPro" id="IPR007129">
    <property type="entry name" value="Ubiqinol_cyt_c_chaperone_CPB3"/>
</dbReference>
<dbReference type="InterPro" id="IPR036020">
    <property type="entry name" value="WW_dom_sf"/>
</dbReference>
<reference evidence="4" key="1">
    <citation type="submission" date="2021-01" db="EMBL/GenBank/DDBJ databases">
        <authorList>
            <person name="Corre E."/>
            <person name="Pelletier E."/>
            <person name="Niang G."/>
            <person name="Scheremetjew M."/>
            <person name="Finn R."/>
            <person name="Kale V."/>
            <person name="Holt S."/>
            <person name="Cochrane G."/>
            <person name="Meng A."/>
            <person name="Brown T."/>
            <person name="Cohen L."/>
        </authorList>
    </citation>
    <scope>NUCLEOTIDE SEQUENCE</scope>
    <source>
        <strain evidence="4">CCMP3328</strain>
    </source>
</reference>
<dbReference type="PROSITE" id="PS50020">
    <property type="entry name" value="WW_DOMAIN_2"/>
    <property type="match status" value="1"/>
</dbReference>
<evidence type="ECO:0000259" key="3">
    <source>
        <dbReference type="PROSITE" id="PS50020"/>
    </source>
</evidence>
<dbReference type="Gene3D" id="2.20.70.10">
    <property type="match status" value="1"/>
</dbReference>
<sequence>MFAKAAARSFRRGASSLLISGQRKQRMPTLQQLQSFSSSPKQQQQKQEGGPDGVEDSNKPLAEKGDKSWMARLWDTYSVRHQTNRIIVAEAFLQAANKQASDPRWFGPGRITRDFRSHQALVTMHVWFLHKRLISNTSDPHTAALIQEELFDIFWTDTTCRMRNYGVNEWLIQKNLKTVQQYTFMHCFHYDHCYTDLLDKPEERHEELRNLIARHVLLLNPDGEPANAPSAQAQLDAENKINFDQLERLVWYVEAQYQNIVHDIPEQLYRDGRVAWVNLPDFSKLLDNDGKQLDEVPIDTDDVLPHPWARNIANDGQYYYWNMETRKSTWERPVA</sequence>
<dbReference type="GO" id="GO:0005739">
    <property type="term" value="C:mitochondrion"/>
    <property type="evidence" value="ECO:0007669"/>
    <property type="project" value="TreeGrafter"/>
</dbReference>
<dbReference type="Pfam" id="PF03981">
    <property type="entry name" value="Ubiq_cyt_C_chap"/>
    <property type="match status" value="1"/>
</dbReference>
<dbReference type="InterPro" id="IPR001202">
    <property type="entry name" value="WW_dom"/>
</dbReference>
<feature type="compositionally biased region" description="Low complexity" evidence="2">
    <location>
        <begin position="30"/>
        <end position="47"/>
    </location>
</feature>
<feature type="region of interest" description="Disordered" evidence="2">
    <location>
        <begin position="1"/>
        <end position="62"/>
    </location>
</feature>
<dbReference type="PANTHER" id="PTHR12184">
    <property type="entry name" value="UBIQUINOL-CYTOCHROME C REDUCTASE COMPLEX ASSEMBLY FACTOR 1 FAMILY MEMBER"/>
    <property type="match status" value="1"/>
</dbReference>
<proteinExistence type="inferred from homology"/>
<dbReference type="InterPro" id="IPR021150">
    <property type="entry name" value="Ubiq_cyt_c_chap"/>
</dbReference>